<keyword evidence="2" id="KW-1185">Reference proteome</keyword>
<evidence type="ECO:0000313" key="1">
    <source>
        <dbReference type="EMBL" id="MBK1867110.1"/>
    </source>
</evidence>
<accession>A0ACC5R372</accession>
<dbReference type="EMBL" id="JAENHL010000007">
    <property type="protein sequence ID" value="MBK1867110.1"/>
    <property type="molecule type" value="Genomic_DNA"/>
</dbReference>
<gene>
    <name evidence="1" type="ORF">JHL16_12210</name>
</gene>
<name>A0ACC5R372_9HYPH</name>
<protein>
    <submittedName>
        <fullName evidence="1">AAA family ATPase</fullName>
    </submittedName>
</protein>
<organism evidence="1 2">
    <name type="scientific">Taklimakanibacter albus</name>
    <dbReference type="NCBI Taxonomy" id="2800327"/>
    <lineage>
        <taxon>Bacteria</taxon>
        <taxon>Pseudomonadati</taxon>
        <taxon>Pseudomonadota</taxon>
        <taxon>Alphaproteobacteria</taxon>
        <taxon>Hyphomicrobiales</taxon>
        <taxon>Aestuariivirgaceae</taxon>
        <taxon>Taklimakanibacter</taxon>
    </lineage>
</organism>
<evidence type="ECO:0000313" key="2">
    <source>
        <dbReference type="Proteomes" id="UP000616151"/>
    </source>
</evidence>
<sequence>MSPDSDRFFIVTGGPGAGKTTLLDALAAQGFHRTVEAGRAIIQDQMAIDGPALPWRDPALFAEAMLVFDMRSYRLAEDTLGTVFFDRGVPDLIGYLRLMGLSVPAHMLKAAATFRYNRRVFIAPFWPEIFANDRERKQSPEEARRTCESIEETYRELGFDIVELPKSSIEDRVRFVLTSMITRDPGKPAPAS</sequence>
<reference evidence="1" key="1">
    <citation type="submission" date="2021-01" db="EMBL/GenBank/DDBJ databases">
        <authorList>
            <person name="Sun Q."/>
        </authorList>
    </citation>
    <scope>NUCLEOTIDE SEQUENCE</scope>
    <source>
        <strain evidence="1">YIM B02566</strain>
    </source>
</reference>
<comment type="caution">
    <text evidence="1">The sequence shown here is derived from an EMBL/GenBank/DDBJ whole genome shotgun (WGS) entry which is preliminary data.</text>
</comment>
<dbReference type="Proteomes" id="UP000616151">
    <property type="component" value="Unassembled WGS sequence"/>
</dbReference>
<proteinExistence type="predicted"/>